<dbReference type="InterPro" id="IPR051448">
    <property type="entry name" value="CdaR-like_regulators"/>
</dbReference>
<sequence>MVPMREFVGSLNGKTECLAGAVGLDHMCRDILLLNDEKVWLRSTQNSEFQDTLVFVKADLFPAYSSTFDLLLRFFQQARVAGVLFQGGAPSDFSKATLMLADILGIPILWTHSSLYYSAVARHFYTLVTQRTQAARHQLSGVRKRLELAFYDTRTLADWLRVMERELFARAEVRVCDAPGDSLHTQWKNDRGHEMLLVPVRVLDRAFWLQLMPDDVCPLFSDEHKALWIEELAGVLRSQTAYFLLTGLPGITTQSQWYFSFEQMLYNKMSKLSVFNAEVNHADLDGVSPAQKEFELSRDSLVRMVDLRPIQSVELLWVYDGDAEHDAQRPLHRQADLPYAYRRFSSSVLSLREQLLALCAQSRFAAARQTRLTSCVPWQDWRNHQGIALFSFGMWNGDKREVERRVLDWLEPLQIQVGTSLRAYFCRQRVDDVTDGDELVQVALDLAAKSYPDFLGVMAQPASIQFADSSRDVVNRLLPTPDKDSSYFHAEQMLSPLLEDKGGEPLLEALEAYLECGAKMQVAAEKLYLHRNTLRYRLKRVEQLLHIQLDDDQIRFTYQLAIRTWRLRNPRTPA</sequence>
<accession>A0A9E6ZRL6</accession>
<reference evidence="2" key="1">
    <citation type="journal article" date="2022" name="G3 (Bethesda)">
        <title>Unveiling the complete genome sequence of Alicyclobacillus acidoterrestris DSM 3922T, a taint-producing strain.</title>
        <authorList>
            <person name="Leonardo I.C."/>
            <person name="Barreto Crespo M.T."/>
            <person name="Gaspar F.B."/>
        </authorList>
    </citation>
    <scope>NUCLEOTIDE SEQUENCE [LARGE SCALE GENOMIC DNA]</scope>
    <source>
        <strain evidence="2">DSM 3922</strain>
    </source>
</reference>
<dbReference type="InterPro" id="IPR025736">
    <property type="entry name" value="PucR_C-HTH_dom"/>
</dbReference>
<dbReference type="Gene3D" id="1.10.10.2840">
    <property type="entry name" value="PucR C-terminal helix-turn-helix domain"/>
    <property type="match status" value="1"/>
</dbReference>
<dbReference type="Proteomes" id="UP000829401">
    <property type="component" value="Chromosome"/>
</dbReference>
<dbReference type="RefSeq" id="WP_021294945.1">
    <property type="nucleotide sequence ID" value="NZ_AURB01000024.1"/>
</dbReference>
<organism evidence="1 2">
    <name type="scientific">Alicyclobacillus acidoterrestris (strain ATCC 49025 / DSM 3922 / CIP 106132 / NCIMB 13137 / GD3B)</name>
    <dbReference type="NCBI Taxonomy" id="1356854"/>
    <lineage>
        <taxon>Bacteria</taxon>
        <taxon>Bacillati</taxon>
        <taxon>Bacillota</taxon>
        <taxon>Bacilli</taxon>
        <taxon>Bacillales</taxon>
        <taxon>Alicyclobacillaceae</taxon>
        <taxon>Alicyclobacillus</taxon>
    </lineage>
</organism>
<dbReference type="KEGG" id="aaco:K1I37_00825"/>
<accession>T0CKA3</accession>
<dbReference type="eggNOG" id="COG2508">
    <property type="taxonomic scope" value="Bacteria"/>
</dbReference>
<dbReference type="STRING" id="1356854.N007_02195"/>
<dbReference type="PANTHER" id="PTHR33744:SF1">
    <property type="entry name" value="DNA-BINDING TRANSCRIPTIONAL ACTIVATOR ADER"/>
    <property type="match status" value="1"/>
</dbReference>
<dbReference type="OrthoDB" id="9792148at2"/>
<dbReference type="InterPro" id="IPR042070">
    <property type="entry name" value="PucR_C-HTH_sf"/>
</dbReference>
<dbReference type="AlphaFoldDB" id="T0CKA3"/>
<dbReference type="Pfam" id="PF13556">
    <property type="entry name" value="HTH_30"/>
    <property type="match status" value="1"/>
</dbReference>
<protein>
    <submittedName>
        <fullName evidence="1">Helix-turn-helix domain-containing protein</fullName>
    </submittedName>
</protein>
<evidence type="ECO:0000313" key="2">
    <source>
        <dbReference type="Proteomes" id="UP000829401"/>
    </source>
</evidence>
<evidence type="ECO:0000313" key="1">
    <source>
        <dbReference type="EMBL" id="UNO49145.1"/>
    </source>
</evidence>
<proteinExistence type="predicted"/>
<name>T0CKA3_ALIAG</name>
<dbReference type="EMBL" id="CP080467">
    <property type="protein sequence ID" value="UNO49145.1"/>
    <property type="molecule type" value="Genomic_DNA"/>
</dbReference>
<dbReference type="PANTHER" id="PTHR33744">
    <property type="entry name" value="CARBOHYDRATE DIACID REGULATOR"/>
    <property type="match status" value="1"/>
</dbReference>
<gene>
    <name evidence="1" type="ORF">K1I37_00825</name>
</gene>
<keyword evidence="2" id="KW-1185">Reference proteome</keyword>